<dbReference type="Proteomes" id="UP000311382">
    <property type="component" value="Unassembled WGS sequence"/>
</dbReference>
<keyword evidence="11" id="KW-0560">Oxidoreductase</keyword>
<evidence type="ECO:0008006" key="20">
    <source>
        <dbReference type="Google" id="ProtNLM"/>
    </source>
</evidence>
<dbReference type="EMBL" id="SOZI01000193">
    <property type="protein sequence ID" value="TNY17542.1"/>
    <property type="molecule type" value="Genomic_DNA"/>
</dbReference>
<dbReference type="GO" id="GO:0071949">
    <property type="term" value="F:FAD binding"/>
    <property type="evidence" value="ECO:0007669"/>
    <property type="project" value="InterPro"/>
</dbReference>
<name>A0A5C5FMP4_9BASI</name>
<keyword evidence="8" id="KW-0256">Endoplasmic reticulum</keyword>
<evidence type="ECO:0000256" key="10">
    <source>
        <dbReference type="ARBA" id="ARBA00022982"/>
    </source>
</evidence>
<protein>
    <recommendedName>
        <fullName evidence="20">Endoplasmic oxidoreductin 1</fullName>
    </recommendedName>
</protein>
<dbReference type="AlphaFoldDB" id="A0A5C5FMP4"/>
<dbReference type="InterPro" id="IPR007266">
    <property type="entry name" value="Ero1"/>
</dbReference>
<comment type="subcellular location">
    <subcellularLocation>
        <location evidence="2">Endoplasmic reticulum membrane</location>
        <topology evidence="2">Peripheral membrane protein</topology>
        <orientation evidence="2">Lumenal side</orientation>
    </subcellularLocation>
</comment>
<evidence type="ECO:0000256" key="6">
    <source>
        <dbReference type="ARBA" id="ARBA00022630"/>
    </source>
</evidence>
<keyword evidence="7 17" id="KW-0732">Signal</keyword>
<dbReference type="GO" id="GO:0034975">
    <property type="term" value="P:protein folding in endoplasmic reticulum"/>
    <property type="evidence" value="ECO:0007669"/>
    <property type="project" value="InterPro"/>
</dbReference>
<accession>A0A5C5FMP4</accession>
<keyword evidence="9" id="KW-0274">FAD</keyword>
<evidence type="ECO:0000256" key="4">
    <source>
        <dbReference type="ARBA" id="ARBA00011802"/>
    </source>
</evidence>
<evidence type="ECO:0000256" key="3">
    <source>
        <dbReference type="ARBA" id="ARBA00008277"/>
    </source>
</evidence>
<gene>
    <name evidence="18" type="ORF">DMC30DRAFT_419672</name>
</gene>
<feature type="compositionally biased region" description="Acidic residues" evidence="16">
    <location>
        <begin position="510"/>
        <end position="521"/>
    </location>
</feature>
<dbReference type="Pfam" id="PF04137">
    <property type="entry name" value="ERO1"/>
    <property type="match status" value="1"/>
</dbReference>
<evidence type="ECO:0000256" key="13">
    <source>
        <dbReference type="ARBA" id="ARBA00023157"/>
    </source>
</evidence>
<feature type="chain" id="PRO_5022678178" description="Endoplasmic oxidoreductin 1" evidence="17">
    <location>
        <begin position="24"/>
        <end position="610"/>
    </location>
</feature>
<comment type="caution">
    <text evidence="18">The sequence shown here is derived from an EMBL/GenBank/DDBJ whole genome shotgun (WGS) entry which is preliminary data.</text>
</comment>
<organism evidence="18 19">
    <name type="scientific">Rhodotorula diobovata</name>
    <dbReference type="NCBI Taxonomy" id="5288"/>
    <lineage>
        <taxon>Eukaryota</taxon>
        <taxon>Fungi</taxon>
        <taxon>Dikarya</taxon>
        <taxon>Basidiomycota</taxon>
        <taxon>Pucciniomycotina</taxon>
        <taxon>Microbotryomycetes</taxon>
        <taxon>Sporidiobolales</taxon>
        <taxon>Sporidiobolaceae</taxon>
        <taxon>Rhodotorula</taxon>
    </lineage>
</organism>
<dbReference type="GO" id="GO:0005789">
    <property type="term" value="C:endoplasmic reticulum membrane"/>
    <property type="evidence" value="ECO:0007669"/>
    <property type="project" value="UniProtKB-SubCell"/>
</dbReference>
<keyword evidence="14" id="KW-0325">Glycoprotein</keyword>
<evidence type="ECO:0000256" key="14">
    <source>
        <dbReference type="ARBA" id="ARBA00023180"/>
    </source>
</evidence>
<keyword evidence="10" id="KW-0249">Electron transport</keyword>
<feature type="region of interest" description="Disordered" evidence="16">
    <location>
        <begin position="478"/>
        <end position="557"/>
    </location>
</feature>
<dbReference type="GO" id="GO:0016972">
    <property type="term" value="F:thiol oxidase activity"/>
    <property type="evidence" value="ECO:0007669"/>
    <property type="project" value="InterPro"/>
</dbReference>
<comment type="cofactor">
    <cofactor evidence="1">
        <name>FAD</name>
        <dbReference type="ChEBI" id="CHEBI:57692"/>
    </cofactor>
</comment>
<dbReference type="InterPro" id="IPR037192">
    <property type="entry name" value="ERO1-like_sf"/>
</dbReference>
<keyword evidence="13" id="KW-1015">Disulfide bond</keyword>
<evidence type="ECO:0000256" key="5">
    <source>
        <dbReference type="ARBA" id="ARBA00022448"/>
    </source>
</evidence>
<evidence type="ECO:0000256" key="11">
    <source>
        <dbReference type="ARBA" id="ARBA00023002"/>
    </source>
</evidence>
<evidence type="ECO:0000256" key="12">
    <source>
        <dbReference type="ARBA" id="ARBA00023136"/>
    </source>
</evidence>
<reference evidence="18 19" key="1">
    <citation type="submission" date="2019-03" db="EMBL/GenBank/DDBJ databases">
        <title>Rhodosporidium diobovatum UCD-FST 08-225 genome sequencing, assembly, and annotation.</title>
        <authorList>
            <person name="Fakankun I.U."/>
            <person name="Fristensky B."/>
            <person name="Levin D.B."/>
        </authorList>
    </citation>
    <scope>NUCLEOTIDE SEQUENCE [LARGE SCALE GENOMIC DNA]</scope>
    <source>
        <strain evidence="18 19">UCD-FST 08-225</strain>
    </source>
</reference>
<feature type="region of interest" description="Disordered" evidence="16">
    <location>
        <begin position="591"/>
        <end position="610"/>
    </location>
</feature>
<evidence type="ECO:0000256" key="7">
    <source>
        <dbReference type="ARBA" id="ARBA00022729"/>
    </source>
</evidence>
<proteinExistence type="inferred from homology"/>
<keyword evidence="19" id="KW-1185">Reference proteome</keyword>
<keyword evidence="5" id="KW-0813">Transport</keyword>
<evidence type="ECO:0000256" key="15">
    <source>
        <dbReference type="ARBA" id="ARBA00023284"/>
    </source>
</evidence>
<dbReference type="OrthoDB" id="269384at2759"/>
<keyword evidence="15" id="KW-0676">Redox-active center</keyword>
<comment type="similarity">
    <text evidence="3">Belongs to the EROs family.</text>
</comment>
<dbReference type="SUPFAM" id="SSF110019">
    <property type="entry name" value="ERO1-like"/>
    <property type="match status" value="1"/>
</dbReference>
<evidence type="ECO:0000313" key="19">
    <source>
        <dbReference type="Proteomes" id="UP000311382"/>
    </source>
</evidence>
<evidence type="ECO:0000256" key="9">
    <source>
        <dbReference type="ARBA" id="ARBA00022827"/>
    </source>
</evidence>
<evidence type="ECO:0000256" key="16">
    <source>
        <dbReference type="SAM" id="MobiDB-lite"/>
    </source>
</evidence>
<feature type="signal peptide" evidence="17">
    <location>
        <begin position="1"/>
        <end position="23"/>
    </location>
</feature>
<dbReference type="STRING" id="5288.A0A5C5FMP4"/>
<feature type="compositionally biased region" description="Low complexity" evidence="16">
    <location>
        <begin position="497"/>
        <end position="509"/>
    </location>
</feature>
<evidence type="ECO:0000256" key="17">
    <source>
        <dbReference type="SAM" id="SignalP"/>
    </source>
</evidence>
<evidence type="ECO:0000256" key="1">
    <source>
        <dbReference type="ARBA" id="ARBA00001974"/>
    </source>
</evidence>
<sequence>MHPPPLPLAAAAALVALSSVASASSLAAPPRTGFLQDVLSSRSAAQNYCKPTGQIHDACCDYETVESVNDELFGRLHELVATPYFRYHKVDLARECPFWEEDGSCMNRACGVETTEEDHIPEAWRSHALGKLNETSARKTSSPAGCTEISDSDFCVLEDELDSEGVYVDLLENPERFTGYAGPSSARVWKAIYEENCFTPVPFVDASRPAFEGGTGFAPVSSGFGGLVGGGGGGAGAGGFGLAAGGWGESEKRLLGSLAGPRDPDEEVCLEKRVFYRVISGLHASISVHICDDYLDQRTGEWAPNLDCFITRIGQHPERLENMYFTYVLLLRALSRSGPQLVRTLDATAGERETRDRLEKLVRVADGCPSTFDETSMFSGGKEAELLKSEFKDHFRNVSRIMDCVGCDKCRLWGKMQVTGLGTALKLLFSYDAASPVDPGAPHAVALSRSELVAFVNTLHRLSESLAAVDRFRTLWAHRGEPAPPPPHKAKRDADKATPAAAAAAAATPDVDDLPDDDADEPLNSAPAAAPSTHQRAFEPSGPLGVDADAQTQPNASPGAGVVGALWTRLVGLCEGGWSACVRVVAASATGLGRGRGDGEGAGGRTSDEL</sequence>
<dbReference type="PANTHER" id="PTHR12613:SF0">
    <property type="entry name" value="ERO1-LIKE PROTEIN"/>
    <property type="match status" value="1"/>
</dbReference>
<comment type="subunit">
    <text evidence="4">May function both as a monomer and a homodimer.</text>
</comment>
<dbReference type="GO" id="GO:0015035">
    <property type="term" value="F:protein-disulfide reductase activity"/>
    <property type="evidence" value="ECO:0007669"/>
    <property type="project" value="InterPro"/>
</dbReference>
<evidence type="ECO:0000313" key="18">
    <source>
        <dbReference type="EMBL" id="TNY17542.1"/>
    </source>
</evidence>
<dbReference type="PANTHER" id="PTHR12613">
    <property type="entry name" value="ERO1-RELATED"/>
    <property type="match status" value="1"/>
</dbReference>
<keyword evidence="12" id="KW-0472">Membrane</keyword>
<evidence type="ECO:0000256" key="2">
    <source>
        <dbReference type="ARBA" id="ARBA00004367"/>
    </source>
</evidence>
<evidence type="ECO:0000256" key="8">
    <source>
        <dbReference type="ARBA" id="ARBA00022824"/>
    </source>
</evidence>
<keyword evidence="6" id="KW-0285">Flavoprotein</keyword>